<dbReference type="CDD" id="cd12148">
    <property type="entry name" value="fungal_TF_MHR"/>
    <property type="match status" value="1"/>
</dbReference>
<dbReference type="CDD" id="cd00067">
    <property type="entry name" value="GAL4"/>
    <property type="match status" value="1"/>
</dbReference>
<protein>
    <recommendedName>
        <fullName evidence="6">Zn(2)-C6 fungal-type domain-containing protein</fullName>
    </recommendedName>
</protein>
<keyword evidence="4" id="KW-0539">Nucleus</keyword>
<evidence type="ECO:0000256" key="4">
    <source>
        <dbReference type="ARBA" id="ARBA00023242"/>
    </source>
</evidence>
<feature type="compositionally biased region" description="Low complexity" evidence="5">
    <location>
        <begin position="210"/>
        <end position="223"/>
    </location>
</feature>
<dbReference type="InterPro" id="IPR051127">
    <property type="entry name" value="Fungal_SecMet_Regulators"/>
</dbReference>
<evidence type="ECO:0000313" key="7">
    <source>
        <dbReference type="EMBL" id="CAK7227397.1"/>
    </source>
</evidence>
<dbReference type="PANTHER" id="PTHR47424">
    <property type="entry name" value="REGULATORY PROTEIN GAL4"/>
    <property type="match status" value="1"/>
</dbReference>
<feature type="compositionally biased region" description="Polar residues" evidence="5">
    <location>
        <begin position="113"/>
        <end position="122"/>
    </location>
</feature>
<dbReference type="Proteomes" id="UP001642406">
    <property type="component" value="Unassembled WGS sequence"/>
</dbReference>
<evidence type="ECO:0000259" key="6">
    <source>
        <dbReference type="PROSITE" id="PS50048"/>
    </source>
</evidence>
<dbReference type="InterPro" id="IPR001138">
    <property type="entry name" value="Zn2Cys6_DnaBD"/>
</dbReference>
<evidence type="ECO:0000313" key="8">
    <source>
        <dbReference type="Proteomes" id="UP001642406"/>
    </source>
</evidence>
<feature type="region of interest" description="Disordered" evidence="5">
    <location>
        <begin position="206"/>
        <end position="259"/>
    </location>
</feature>
<evidence type="ECO:0000256" key="5">
    <source>
        <dbReference type="SAM" id="MobiDB-lite"/>
    </source>
</evidence>
<proteinExistence type="predicted"/>
<gene>
    <name evidence="7" type="ORF">SBRCBS47491_006555</name>
</gene>
<evidence type="ECO:0000256" key="1">
    <source>
        <dbReference type="ARBA" id="ARBA00022723"/>
    </source>
</evidence>
<dbReference type="PROSITE" id="PS50048">
    <property type="entry name" value="ZN2_CY6_FUNGAL_2"/>
    <property type="match status" value="1"/>
</dbReference>
<keyword evidence="8" id="KW-1185">Reference proteome</keyword>
<dbReference type="InterPro" id="IPR007219">
    <property type="entry name" value="XnlR_reg_dom"/>
</dbReference>
<feature type="compositionally biased region" description="Low complexity" evidence="5">
    <location>
        <begin position="230"/>
        <end position="254"/>
    </location>
</feature>
<feature type="compositionally biased region" description="Low complexity" evidence="5">
    <location>
        <begin position="101"/>
        <end position="112"/>
    </location>
</feature>
<feature type="region of interest" description="Disordered" evidence="5">
    <location>
        <begin position="92"/>
        <end position="131"/>
    </location>
</feature>
<keyword evidence="3" id="KW-0804">Transcription</keyword>
<evidence type="ECO:0000256" key="2">
    <source>
        <dbReference type="ARBA" id="ARBA00023015"/>
    </source>
</evidence>
<accession>A0ABP0C5W2</accession>
<keyword evidence="2" id="KW-0805">Transcription regulation</keyword>
<dbReference type="Pfam" id="PF04082">
    <property type="entry name" value="Fungal_trans"/>
    <property type="match status" value="1"/>
</dbReference>
<reference evidence="7 8" key="1">
    <citation type="submission" date="2024-01" db="EMBL/GenBank/DDBJ databases">
        <authorList>
            <person name="Allen C."/>
            <person name="Tagirdzhanova G."/>
        </authorList>
    </citation>
    <scope>NUCLEOTIDE SEQUENCE [LARGE SCALE GENOMIC DNA]</scope>
</reference>
<feature type="region of interest" description="Disordered" evidence="5">
    <location>
        <begin position="736"/>
        <end position="773"/>
    </location>
</feature>
<feature type="compositionally biased region" description="Gly residues" evidence="5">
    <location>
        <begin position="746"/>
        <end position="762"/>
    </location>
</feature>
<sequence>MSSDTRERQRRRKITLACEPCRERKSRCDGRKPICSTCEHRSLGLEQCIYKVGNARTASSDEYTRTLHERIRQLEHACSLYGIEVDASGKASLQPGSRLHPSTSASGSGPASRVNSPSTTLPVGNRLSGHLEHQPGVSAVAGSIVGRAGVSAVTSPEPMDPENATGVTAMGTVLSEEDLENEGAIDSFYGRSSAASFLKEAASTLPQWQSGSGSASTTPTPASGSGGRGFFSIRGSGASSSSHQALAPATSSPRPACPPSAPALRFTDVDRFTLPPRALADHFIQRFFSRVFYQYPFFNREAFEHAYQTLWQSDDHETRVRTATEQKKYDGLGLGSSEAGGDSIIFHCALNAIFALGCCFSDLPQLERAAAIDVFGNRSKTFVGLELINYNNLGVVQAMLVIALVLQGTPYPNRCWIAVGMACRVAQGIGLHTEEASPSRRLPEERIRLMRQRTWHGCVIMDLLVSMTFGRPPMTSSLSISPEMLTRAPVASDTDSLKLGFYYENVKLSVILEDILQRIYKPWLTRDSNTGPAHHNLDTVVDIQGQLDTFERSVTPLLSWKTPGKMPDNMPENDRDVMKISKNVLHARFIYLQLILYRPILSQLSAPDAASAASHNAASSTRAILSRDGLRYSFAIECGRSCVEAAKRLIVLVHNVYLTDHSDIWWWNGLYACAAGLVLIVARSCPVLWQALDHGEISSLWDQSQAILQDQAVYSASARKSLDLLLKVNEHVLSKQATNESEGQAGNQGGNVLGGDGNGGRGSDNNGMGNGLAQIAIGDTDESMSGTATTGAGNTQPSYFDFMAQMTDPNAPSLLEDTYTMGPLFAWDQSFDFSDPIP</sequence>
<name>A0ABP0C5W2_9PEZI</name>
<dbReference type="Pfam" id="PF00172">
    <property type="entry name" value="Zn_clus"/>
    <property type="match status" value="1"/>
</dbReference>
<keyword evidence="1" id="KW-0479">Metal-binding</keyword>
<dbReference type="EMBL" id="CAWUHC010000065">
    <property type="protein sequence ID" value="CAK7227397.1"/>
    <property type="molecule type" value="Genomic_DNA"/>
</dbReference>
<comment type="caution">
    <text evidence="7">The sequence shown here is derived from an EMBL/GenBank/DDBJ whole genome shotgun (WGS) entry which is preliminary data.</text>
</comment>
<dbReference type="InterPro" id="IPR036864">
    <property type="entry name" value="Zn2-C6_fun-type_DNA-bd_sf"/>
</dbReference>
<dbReference type="SMART" id="SM00906">
    <property type="entry name" value="Fungal_trans"/>
    <property type="match status" value="1"/>
</dbReference>
<dbReference type="SMART" id="SM00066">
    <property type="entry name" value="GAL4"/>
    <property type="match status" value="1"/>
</dbReference>
<organism evidence="7 8">
    <name type="scientific">Sporothrix bragantina</name>
    <dbReference type="NCBI Taxonomy" id="671064"/>
    <lineage>
        <taxon>Eukaryota</taxon>
        <taxon>Fungi</taxon>
        <taxon>Dikarya</taxon>
        <taxon>Ascomycota</taxon>
        <taxon>Pezizomycotina</taxon>
        <taxon>Sordariomycetes</taxon>
        <taxon>Sordariomycetidae</taxon>
        <taxon>Ophiostomatales</taxon>
        <taxon>Ophiostomataceae</taxon>
        <taxon>Sporothrix</taxon>
    </lineage>
</organism>
<dbReference type="SUPFAM" id="SSF57701">
    <property type="entry name" value="Zn2/Cys6 DNA-binding domain"/>
    <property type="match status" value="1"/>
</dbReference>
<dbReference type="PANTHER" id="PTHR47424:SF4">
    <property type="entry name" value="ZN(II)2CYS6 TRANSCRIPTION FACTOR (EUROFUNG)"/>
    <property type="match status" value="1"/>
</dbReference>
<dbReference type="Gene3D" id="4.10.240.10">
    <property type="entry name" value="Zn(2)-C6 fungal-type DNA-binding domain"/>
    <property type="match status" value="1"/>
</dbReference>
<feature type="domain" description="Zn(2)-C6 fungal-type" evidence="6">
    <location>
        <begin position="17"/>
        <end position="50"/>
    </location>
</feature>
<evidence type="ECO:0000256" key="3">
    <source>
        <dbReference type="ARBA" id="ARBA00023163"/>
    </source>
</evidence>